<evidence type="ECO:0000313" key="2">
    <source>
        <dbReference type="Proteomes" id="UP000003639"/>
    </source>
</evidence>
<dbReference type="STRING" id="411467.BACCAP_00077"/>
<dbReference type="AlphaFoldDB" id="A6NPG2"/>
<accession>A6NPG2</accession>
<protein>
    <submittedName>
        <fullName evidence="1">Uncharacterized protein</fullName>
    </submittedName>
</protein>
<proteinExistence type="predicted"/>
<keyword evidence="2" id="KW-1185">Reference proteome</keyword>
<reference evidence="1 2" key="1">
    <citation type="submission" date="2007-04" db="EMBL/GenBank/DDBJ databases">
        <authorList>
            <person name="Fulton L."/>
            <person name="Clifton S."/>
            <person name="Fulton B."/>
            <person name="Xu J."/>
            <person name="Minx P."/>
            <person name="Pepin K.H."/>
            <person name="Johnson M."/>
            <person name="Thiruvilangam P."/>
            <person name="Bhonagiri V."/>
            <person name="Nash W.E."/>
            <person name="Mardis E.R."/>
            <person name="Wilson R.K."/>
        </authorList>
    </citation>
    <scope>NUCLEOTIDE SEQUENCE [LARGE SCALE GENOMIC DNA]</scope>
    <source>
        <strain evidence="1 2">ATCC 29799</strain>
    </source>
</reference>
<name>A6NPG2_9FIRM</name>
<sequence>MYFVFLFSRITFCTLPFYSVACHRPLFDLSRTWRYSVPWNKALDTPRPLLLYLPHREEGAYGL</sequence>
<organism evidence="1 2">
    <name type="scientific">Pseudoflavonifractor capillosus ATCC 29799</name>
    <dbReference type="NCBI Taxonomy" id="411467"/>
    <lineage>
        <taxon>Bacteria</taxon>
        <taxon>Bacillati</taxon>
        <taxon>Bacillota</taxon>
        <taxon>Clostridia</taxon>
        <taxon>Eubacteriales</taxon>
        <taxon>Oscillospiraceae</taxon>
        <taxon>Pseudoflavonifractor</taxon>
    </lineage>
</organism>
<evidence type="ECO:0000313" key="1">
    <source>
        <dbReference type="EMBL" id="EDN02044.1"/>
    </source>
</evidence>
<gene>
    <name evidence="1" type="ORF">BACCAP_00077</name>
</gene>
<dbReference type="Proteomes" id="UP000003639">
    <property type="component" value="Unassembled WGS sequence"/>
</dbReference>
<dbReference type="EMBL" id="AAXG02000001">
    <property type="protein sequence ID" value="EDN02044.1"/>
    <property type="molecule type" value="Genomic_DNA"/>
</dbReference>
<comment type="caution">
    <text evidence="1">The sequence shown here is derived from an EMBL/GenBank/DDBJ whole genome shotgun (WGS) entry which is preliminary data.</text>
</comment>
<reference evidence="1 2" key="2">
    <citation type="submission" date="2007-06" db="EMBL/GenBank/DDBJ databases">
        <title>Draft genome sequence of Pseudoflavonifractor capillosus ATCC 29799.</title>
        <authorList>
            <person name="Sudarsanam P."/>
            <person name="Ley R."/>
            <person name="Guruge J."/>
            <person name="Turnbaugh P.J."/>
            <person name="Mahowald M."/>
            <person name="Liep D."/>
            <person name="Gordon J."/>
        </authorList>
    </citation>
    <scope>NUCLEOTIDE SEQUENCE [LARGE SCALE GENOMIC DNA]</scope>
    <source>
        <strain evidence="1 2">ATCC 29799</strain>
    </source>
</reference>